<name>A0ABN3F2C3_9ACTN</name>
<gene>
    <name evidence="2" type="ORF">GCM10010430_79610</name>
</gene>
<reference evidence="2 3" key="1">
    <citation type="journal article" date="2019" name="Int. J. Syst. Evol. Microbiol.">
        <title>The Global Catalogue of Microorganisms (GCM) 10K type strain sequencing project: providing services to taxonomists for standard genome sequencing and annotation.</title>
        <authorList>
            <consortium name="The Broad Institute Genomics Platform"/>
            <consortium name="The Broad Institute Genome Sequencing Center for Infectious Disease"/>
            <person name="Wu L."/>
            <person name="Ma J."/>
        </authorList>
    </citation>
    <scope>NUCLEOTIDE SEQUENCE [LARGE SCALE GENOMIC DNA]</scope>
    <source>
        <strain evidence="2 3">JCM 7356</strain>
    </source>
</reference>
<feature type="region of interest" description="Disordered" evidence="1">
    <location>
        <begin position="1"/>
        <end position="111"/>
    </location>
</feature>
<evidence type="ECO:0000313" key="3">
    <source>
        <dbReference type="Proteomes" id="UP001500305"/>
    </source>
</evidence>
<feature type="compositionally biased region" description="Low complexity" evidence="1">
    <location>
        <begin position="1"/>
        <end position="14"/>
    </location>
</feature>
<evidence type="ECO:0000256" key="1">
    <source>
        <dbReference type="SAM" id="MobiDB-lite"/>
    </source>
</evidence>
<organism evidence="2 3">
    <name type="scientific">Kitasatospora cystarginea</name>
    <dbReference type="NCBI Taxonomy" id="58350"/>
    <lineage>
        <taxon>Bacteria</taxon>
        <taxon>Bacillati</taxon>
        <taxon>Actinomycetota</taxon>
        <taxon>Actinomycetes</taxon>
        <taxon>Kitasatosporales</taxon>
        <taxon>Streptomycetaceae</taxon>
        <taxon>Kitasatospora</taxon>
    </lineage>
</organism>
<keyword evidence="3" id="KW-1185">Reference proteome</keyword>
<feature type="compositionally biased region" description="Basic residues" evidence="1">
    <location>
        <begin position="15"/>
        <end position="28"/>
    </location>
</feature>
<proteinExistence type="predicted"/>
<feature type="compositionally biased region" description="Low complexity" evidence="1">
    <location>
        <begin position="41"/>
        <end position="52"/>
    </location>
</feature>
<feature type="compositionally biased region" description="Basic and acidic residues" evidence="1">
    <location>
        <begin position="100"/>
        <end position="111"/>
    </location>
</feature>
<accession>A0ABN3F2C3</accession>
<dbReference type="EMBL" id="BAAATR010000089">
    <property type="protein sequence ID" value="GAA2281698.1"/>
    <property type="molecule type" value="Genomic_DNA"/>
</dbReference>
<protein>
    <submittedName>
        <fullName evidence="2">Uncharacterized protein</fullName>
    </submittedName>
</protein>
<comment type="caution">
    <text evidence="2">The sequence shown here is derived from an EMBL/GenBank/DDBJ whole genome shotgun (WGS) entry which is preliminary data.</text>
</comment>
<dbReference type="Proteomes" id="UP001500305">
    <property type="component" value="Unassembled WGS sequence"/>
</dbReference>
<sequence length="111" mass="11984">MTATNPTTPATAASRRGRPTARRRPHPRPCRDTPDPPPPAASDSDTTASITTVSNSLLMDPPSLPADASFTPTPRRPTNRTPITKSEKQFSHPSPTCWSVHRDPAPPTDPR</sequence>
<evidence type="ECO:0000313" key="2">
    <source>
        <dbReference type="EMBL" id="GAA2281698.1"/>
    </source>
</evidence>